<dbReference type="InterPro" id="IPR011868">
    <property type="entry name" value="ModC_ABC_ATP-bd"/>
</dbReference>
<organism evidence="12 13">
    <name type="scientific">Caballeronia pedi</name>
    <dbReference type="NCBI Taxonomy" id="1777141"/>
    <lineage>
        <taxon>Bacteria</taxon>
        <taxon>Pseudomonadati</taxon>
        <taxon>Pseudomonadota</taxon>
        <taxon>Betaproteobacteria</taxon>
        <taxon>Burkholderiales</taxon>
        <taxon>Burkholderiaceae</taxon>
        <taxon>Caballeronia</taxon>
    </lineage>
</organism>
<keyword evidence="8" id="KW-0472">Membrane</keyword>
<dbReference type="RefSeq" id="WP_061177621.1">
    <property type="nucleotide sequence ID" value="NZ_FCOE02000021.1"/>
</dbReference>
<dbReference type="InterPro" id="IPR017871">
    <property type="entry name" value="ABC_transporter-like_CS"/>
</dbReference>
<name>A0A158CHJ6_9BURK</name>
<dbReference type="SUPFAM" id="SSF50331">
    <property type="entry name" value="MOP-like"/>
    <property type="match status" value="1"/>
</dbReference>
<evidence type="ECO:0000256" key="1">
    <source>
        <dbReference type="ARBA" id="ARBA00022448"/>
    </source>
</evidence>
<dbReference type="InterPro" id="IPR008995">
    <property type="entry name" value="Mo/tungstate-bd_C_term_dom"/>
</dbReference>
<evidence type="ECO:0000256" key="8">
    <source>
        <dbReference type="ARBA" id="ARBA00023136"/>
    </source>
</evidence>
<dbReference type="Gene3D" id="2.40.50.100">
    <property type="match status" value="1"/>
</dbReference>
<keyword evidence="5" id="KW-0547">Nucleotide-binding</keyword>
<evidence type="ECO:0000256" key="7">
    <source>
        <dbReference type="ARBA" id="ARBA00022967"/>
    </source>
</evidence>
<dbReference type="InterPro" id="IPR050334">
    <property type="entry name" value="Molybdenum_import_ModC"/>
</dbReference>
<dbReference type="SUPFAM" id="SSF52540">
    <property type="entry name" value="P-loop containing nucleoside triphosphate hydrolases"/>
    <property type="match status" value="1"/>
</dbReference>
<sequence>MNHIRATVCIDRGAFQLDVDLELPGRGVTALFGHSGSGKTTLLRAIAGLERAPNGYVGLGDVVWQDDARDIFVPTFRRSLGYVFQEASLFEHLDVQGNLNFGLKRIADSERRFKPSDITELLGIGDLLKRRPAGLSGGERQRVAIARALLTAPRLLLMDEPLAALDLKRKQEILPYLERLHDELSIPIIYVSHSPDEVARLADHLVLLDAGKAVASGPLTETLARADLPQAFADDAGVVLETVVGAHDDDHLTRLDFAGGSVYVAMRPEAIGRRLRCRVHARDVSLTLEKPAATSILNLLPGVVTDIVPTDPAGHVLVQLHLGKTPLLARITERSRKTLDLTKGQEVWAQVKSVALLD</sequence>
<dbReference type="GO" id="GO:0140359">
    <property type="term" value="F:ABC-type transporter activity"/>
    <property type="evidence" value="ECO:0007669"/>
    <property type="project" value="InterPro"/>
</dbReference>
<dbReference type="InterPro" id="IPR004606">
    <property type="entry name" value="Mop_domain"/>
</dbReference>
<evidence type="ECO:0000256" key="4">
    <source>
        <dbReference type="ARBA" id="ARBA00022519"/>
    </source>
</evidence>
<dbReference type="PROSITE" id="PS00211">
    <property type="entry name" value="ABC_TRANSPORTER_1"/>
    <property type="match status" value="1"/>
</dbReference>
<evidence type="ECO:0000256" key="2">
    <source>
        <dbReference type="ARBA" id="ARBA00022475"/>
    </source>
</evidence>
<feature type="domain" description="Mop" evidence="11">
    <location>
        <begin position="293"/>
        <end position="358"/>
    </location>
</feature>
<dbReference type="InterPro" id="IPR027417">
    <property type="entry name" value="P-loop_NTPase"/>
</dbReference>
<reference evidence="12" key="1">
    <citation type="submission" date="2016-01" db="EMBL/GenBank/DDBJ databases">
        <authorList>
            <person name="Peeters C."/>
        </authorList>
    </citation>
    <scope>NUCLEOTIDE SEQUENCE [LARGE SCALE GENOMIC DNA]</scope>
    <source>
        <strain evidence="12">LMG 29323</strain>
    </source>
</reference>
<evidence type="ECO:0000256" key="3">
    <source>
        <dbReference type="ARBA" id="ARBA00022505"/>
    </source>
</evidence>
<dbReference type="GO" id="GO:0005524">
    <property type="term" value="F:ATP binding"/>
    <property type="evidence" value="ECO:0007669"/>
    <property type="project" value="UniProtKB-KW"/>
</dbReference>
<comment type="caution">
    <text evidence="12">The sequence shown here is derived from an EMBL/GenBank/DDBJ whole genome shotgun (WGS) entry which is preliminary data.</text>
</comment>
<keyword evidence="1" id="KW-0813">Transport</keyword>
<gene>
    <name evidence="12" type="ORF">AWB80_05258</name>
</gene>
<dbReference type="InterPro" id="IPR003439">
    <property type="entry name" value="ABC_transporter-like_ATP-bd"/>
</dbReference>
<evidence type="ECO:0000313" key="12">
    <source>
        <dbReference type="EMBL" id="SAK81795.1"/>
    </source>
</evidence>
<keyword evidence="13" id="KW-1185">Reference proteome</keyword>
<dbReference type="OrthoDB" id="5298774at2"/>
<dbReference type="PROSITE" id="PS50893">
    <property type="entry name" value="ABC_TRANSPORTER_2"/>
    <property type="match status" value="1"/>
</dbReference>
<dbReference type="Pfam" id="PF00005">
    <property type="entry name" value="ABC_tran"/>
    <property type="match status" value="1"/>
</dbReference>
<keyword evidence="6 12" id="KW-0067">ATP-binding</keyword>
<keyword evidence="3 9" id="KW-0500">Molybdenum</keyword>
<dbReference type="Gene3D" id="3.40.50.300">
    <property type="entry name" value="P-loop containing nucleotide triphosphate hydrolases"/>
    <property type="match status" value="1"/>
</dbReference>
<dbReference type="Proteomes" id="UP000054911">
    <property type="component" value="Unassembled WGS sequence"/>
</dbReference>
<dbReference type="GO" id="GO:0016020">
    <property type="term" value="C:membrane"/>
    <property type="evidence" value="ECO:0007669"/>
    <property type="project" value="InterPro"/>
</dbReference>
<evidence type="ECO:0000256" key="9">
    <source>
        <dbReference type="PROSITE-ProRule" id="PRU01213"/>
    </source>
</evidence>
<dbReference type="AlphaFoldDB" id="A0A158CHJ6"/>
<evidence type="ECO:0000256" key="5">
    <source>
        <dbReference type="ARBA" id="ARBA00022741"/>
    </source>
</evidence>
<keyword evidence="4" id="KW-0997">Cell inner membrane</keyword>
<evidence type="ECO:0000259" key="10">
    <source>
        <dbReference type="PROSITE" id="PS50893"/>
    </source>
</evidence>
<dbReference type="GO" id="GO:0016887">
    <property type="term" value="F:ATP hydrolysis activity"/>
    <property type="evidence" value="ECO:0007669"/>
    <property type="project" value="InterPro"/>
</dbReference>
<evidence type="ECO:0000259" key="11">
    <source>
        <dbReference type="PROSITE" id="PS51866"/>
    </source>
</evidence>
<accession>A0A158CHJ6</accession>
<dbReference type="PROSITE" id="PS51866">
    <property type="entry name" value="MOP"/>
    <property type="match status" value="1"/>
</dbReference>
<evidence type="ECO:0000256" key="6">
    <source>
        <dbReference type="ARBA" id="ARBA00022840"/>
    </source>
</evidence>
<feature type="domain" description="ABC transporter" evidence="10">
    <location>
        <begin position="1"/>
        <end position="235"/>
    </location>
</feature>
<dbReference type="InterPro" id="IPR005116">
    <property type="entry name" value="Transp-assoc_OB_typ1"/>
</dbReference>
<dbReference type="SMART" id="SM00382">
    <property type="entry name" value="AAA"/>
    <property type="match status" value="1"/>
</dbReference>
<keyword evidence="2" id="KW-1003">Cell membrane</keyword>
<dbReference type="PANTHER" id="PTHR43514">
    <property type="entry name" value="ABC TRANSPORTER I FAMILY MEMBER 10"/>
    <property type="match status" value="1"/>
</dbReference>
<dbReference type="InterPro" id="IPR003593">
    <property type="entry name" value="AAA+_ATPase"/>
</dbReference>
<protein>
    <submittedName>
        <fullName evidence="12">Molybdenum transport-related, ATP-binding protein</fullName>
    </submittedName>
</protein>
<dbReference type="NCBIfam" id="TIGR02142">
    <property type="entry name" value="modC_ABC"/>
    <property type="match status" value="1"/>
</dbReference>
<dbReference type="Pfam" id="PF03459">
    <property type="entry name" value="TOBE"/>
    <property type="match status" value="1"/>
</dbReference>
<dbReference type="STRING" id="1777141.AWB80_05258"/>
<dbReference type="EMBL" id="FCOE02000021">
    <property type="protein sequence ID" value="SAK81795.1"/>
    <property type="molecule type" value="Genomic_DNA"/>
</dbReference>
<dbReference type="GO" id="GO:0015098">
    <property type="term" value="F:molybdate ion transmembrane transporter activity"/>
    <property type="evidence" value="ECO:0007669"/>
    <property type="project" value="InterPro"/>
</dbReference>
<proteinExistence type="predicted"/>
<dbReference type="PANTHER" id="PTHR43514:SF10">
    <property type="entry name" value="MOLYBDENUM IMPORT ATP-BINDING PROTEIN MODC 2"/>
    <property type="match status" value="1"/>
</dbReference>
<keyword evidence="7" id="KW-1278">Translocase</keyword>
<evidence type="ECO:0000313" key="13">
    <source>
        <dbReference type="Proteomes" id="UP000054911"/>
    </source>
</evidence>